<keyword evidence="2" id="KW-1185">Reference proteome</keyword>
<proteinExistence type="predicted"/>
<name>A0A8S1NLL7_PARPR</name>
<gene>
    <name evidence="1" type="ORF">PPRIM_AZ9-3.1.T0900071</name>
</gene>
<dbReference type="AlphaFoldDB" id="A0A8S1NLL7"/>
<evidence type="ECO:0000313" key="2">
    <source>
        <dbReference type="Proteomes" id="UP000688137"/>
    </source>
</evidence>
<protein>
    <submittedName>
        <fullName evidence="1">Uncharacterized protein</fullName>
    </submittedName>
</protein>
<evidence type="ECO:0000313" key="1">
    <source>
        <dbReference type="EMBL" id="CAD8092259.1"/>
    </source>
</evidence>
<sequence>MPQKVSQQDSNHEDGKQRQSLKVKNLFMITDHQKLFQNVQQSIQSYRSPKNWLKYEQQCLDQGNMGQQRMLSPNEYNNKIEYLQRKNEELVHENKQKKQIINKLLGGCNRSERIKKNQLPKSLQLLKQIPKSVSAKNKMETEICKPIIKTPEPSLVNLRIEFKNERNELLNLYNTQL</sequence>
<comment type="caution">
    <text evidence="1">The sequence shown here is derived from an EMBL/GenBank/DDBJ whole genome shotgun (WGS) entry which is preliminary data.</text>
</comment>
<dbReference type="Proteomes" id="UP000688137">
    <property type="component" value="Unassembled WGS sequence"/>
</dbReference>
<reference evidence="1" key="1">
    <citation type="submission" date="2021-01" db="EMBL/GenBank/DDBJ databases">
        <authorList>
            <consortium name="Genoscope - CEA"/>
            <person name="William W."/>
        </authorList>
    </citation>
    <scope>NUCLEOTIDE SEQUENCE</scope>
</reference>
<accession>A0A8S1NLL7</accession>
<organism evidence="1 2">
    <name type="scientific">Paramecium primaurelia</name>
    <dbReference type="NCBI Taxonomy" id="5886"/>
    <lineage>
        <taxon>Eukaryota</taxon>
        <taxon>Sar</taxon>
        <taxon>Alveolata</taxon>
        <taxon>Ciliophora</taxon>
        <taxon>Intramacronucleata</taxon>
        <taxon>Oligohymenophorea</taxon>
        <taxon>Peniculida</taxon>
        <taxon>Parameciidae</taxon>
        <taxon>Paramecium</taxon>
    </lineage>
</organism>
<dbReference type="EMBL" id="CAJJDM010000093">
    <property type="protein sequence ID" value="CAD8092259.1"/>
    <property type="molecule type" value="Genomic_DNA"/>
</dbReference>